<name>A0A8J7AS31_9CYAN</name>
<dbReference type="InterPro" id="IPR001482">
    <property type="entry name" value="T2SS/T4SS_dom"/>
</dbReference>
<accession>A0A8J7AS31</accession>
<gene>
    <name evidence="5" type="ORF">IQ241_20355</name>
</gene>
<dbReference type="SMART" id="SM00382">
    <property type="entry name" value="AAA"/>
    <property type="match status" value="1"/>
</dbReference>
<dbReference type="RefSeq" id="WP_193910776.1">
    <property type="nucleotide sequence ID" value="NZ_JADEXG010000062.1"/>
</dbReference>
<dbReference type="GO" id="GO:0005886">
    <property type="term" value="C:plasma membrane"/>
    <property type="evidence" value="ECO:0007669"/>
    <property type="project" value="TreeGrafter"/>
</dbReference>
<dbReference type="Gene3D" id="3.30.300.160">
    <property type="entry name" value="Type II secretion system, protein E, N-terminal domain"/>
    <property type="match status" value="1"/>
</dbReference>
<evidence type="ECO:0000256" key="2">
    <source>
        <dbReference type="ARBA" id="ARBA00022741"/>
    </source>
</evidence>
<dbReference type="FunFam" id="3.30.450.90:FF:000001">
    <property type="entry name" value="Type II secretion system ATPase GspE"/>
    <property type="match status" value="1"/>
</dbReference>
<reference evidence="5" key="1">
    <citation type="submission" date="2020-10" db="EMBL/GenBank/DDBJ databases">
        <authorList>
            <person name="Castelo-Branco R."/>
            <person name="Eusebio N."/>
            <person name="Adriana R."/>
            <person name="Vieira A."/>
            <person name="Brugerolle De Fraissinette N."/>
            <person name="Rezende De Castro R."/>
            <person name="Schneider M.P."/>
            <person name="Vasconcelos V."/>
            <person name="Leao P.N."/>
        </authorList>
    </citation>
    <scope>NUCLEOTIDE SEQUENCE</scope>
    <source>
        <strain evidence="5">LEGE 07310</strain>
    </source>
</reference>
<sequence>MTKTSSQRKALVLQKSFSPFGNQLIQSGFVDGNQMLQALVESRKTGRTLTDVLEAMAGQQLSPELLRQYKKQQLFELKILYGVESLDPEVESISEVQVSQLIDNLISIDICRRHRLIPLSQTEVDGRGSVLVAMVDPENLEAQDDLNRILRPQRLSLRRMVITVEDYQRMMAKYLDEQVAREKQRDYEEAVDVSRDLDELDFNDLDLKDAPDEDANLDAALQDAGAAPVIALVNKILVRALQEGTSDIHIEPQEEHLRIRFRKDGVLREAFSDLPKKIIPAVTARFKIISDLDIAERRMPQDGRIRRIFQDRKVDFRVSTLPSRYGEKVVLRILDNSATQLGLDKLITDQETLQIMQEMASRPYGLILVTGPTGSGKTTTLYSVLSERNDPGVNISTAEDPIEYALPGITQVQVIREKGMNFASILRAFLRQDPDVILVGETRDAETAKTAIEAALTGHLVLTTLHTNDAAGAIARLDEMGVEGFQISSSLIGVLAQRLVRRVCGDCRVAYNPSREVLARFGLTAASDSEITLYKANPVSTDQLEPMRQAGTLCQTCQGNGYKGRVGVYEVMRITESIQQLISQGAPTERIKELAVDEGMQTLLAYSLNLVRQGHTTLEEVERVTFTDKGLEEELKAKRKSVLSCTTCSAELQQEWIDCPYCLTPRFQTDG</sequence>
<dbReference type="GO" id="GO:0016887">
    <property type="term" value="F:ATP hydrolysis activity"/>
    <property type="evidence" value="ECO:0007669"/>
    <property type="project" value="TreeGrafter"/>
</dbReference>
<dbReference type="Gene3D" id="3.40.50.300">
    <property type="entry name" value="P-loop containing nucleotide triphosphate hydrolases"/>
    <property type="match status" value="1"/>
</dbReference>
<comment type="caution">
    <text evidence="5">The sequence shown here is derived from an EMBL/GenBank/DDBJ whole genome shotgun (WGS) entry which is preliminary data.</text>
</comment>
<dbReference type="FunFam" id="3.40.50.300:FF:000398">
    <property type="entry name" value="Type IV pilus assembly ATPase PilB"/>
    <property type="match status" value="1"/>
</dbReference>
<evidence type="ECO:0000313" key="6">
    <source>
        <dbReference type="Proteomes" id="UP000636505"/>
    </source>
</evidence>
<dbReference type="PANTHER" id="PTHR30258:SF2">
    <property type="entry name" value="COMG OPERON PROTEIN 1"/>
    <property type="match status" value="1"/>
</dbReference>
<dbReference type="Proteomes" id="UP000636505">
    <property type="component" value="Unassembled WGS sequence"/>
</dbReference>
<dbReference type="Gene3D" id="3.30.450.90">
    <property type="match status" value="1"/>
</dbReference>
<proteinExistence type="inferred from homology"/>
<organism evidence="5 6">
    <name type="scientific">Vasconcelosia minhoensis LEGE 07310</name>
    <dbReference type="NCBI Taxonomy" id="915328"/>
    <lineage>
        <taxon>Bacteria</taxon>
        <taxon>Bacillati</taxon>
        <taxon>Cyanobacteriota</taxon>
        <taxon>Cyanophyceae</taxon>
        <taxon>Nodosilineales</taxon>
        <taxon>Cymatolegaceae</taxon>
        <taxon>Vasconcelosia</taxon>
        <taxon>Vasconcelosia minhoensis</taxon>
    </lineage>
</organism>
<dbReference type="InterPro" id="IPR037257">
    <property type="entry name" value="T2SS_E_N_sf"/>
</dbReference>
<keyword evidence="6" id="KW-1185">Reference proteome</keyword>
<dbReference type="InterPro" id="IPR007831">
    <property type="entry name" value="T2SS_GspE_N"/>
</dbReference>
<comment type="similarity">
    <text evidence="1">Belongs to the GSP E family.</text>
</comment>
<dbReference type="Pfam" id="PF05157">
    <property type="entry name" value="MshEN"/>
    <property type="match status" value="1"/>
</dbReference>
<dbReference type="AlphaFoldDB" id="A0A8J7AS31"/>
<evidence type="ECO:0000259" key="4">
    <source>
        <dbReference type="SMART" id="SM00382"/>
    </source>
</evidence>
<dbReference type="EMBL" id="JADEXG010000062">
    <property type="protein sequence ID" value="MBE9079621.1"/>
    <property type="molecule type" value="Genomic_DNA"/>
</dbReference>
<dbReference type="PANTHER" id="PTHR30258">
    <property type="entry name" value="TYPE II SECRETION SYSTEM PROTEIN GSPE-RELATED"/>
    <property type="match status" value="1"/>
</dbReference>
<keyword evidence="3" id="KW-0067">ATP-binding</keyword>
<dbReference type="SUPFAM" id="SSF160246">
    <property type="entry name" value="EspE N-terminal domain-like"/>
    <property type="match status" value="1"/>
</dbReference>
<evidence type="ECO:0000256" key="1">
    <source>
        <dbReference type="ARBA" id="ARBA00006611"/>
    </source>
</evidence>
<dbReference type="SUPFAM" id="SSF52540">
    <property type="entry name" value="P-loop containing nucleoside triphosphate hydrolases"/>
    <property type="match status" value="1"/>
</dbReference>
<dbReference type="InterPro" id="IPR003593">
    <property type="entry name" value="AAA+_ATPase"/>
</dbReference>
<keyword evidence="2" id="KW-0547">Nucleotide-binding</keyword>
<dbReference type="GO" id="GO:0005524">
    <property type="term" value="F:ATP binding"/>
    <property type="evidence" value="ECO:0007669"/>
    <property type="project" value="UniProtKB-KW"/>
</dbReference>
<evidence type="ECO:0000313" key="5">
    <source>
        <dbReference type="EMBL" id="MBE9079621.1"/>
    </source>
</evidence>
<feature type="domain" description="AAA+ ATPase" evidence="4">
    <location>
        <begin position="363"/>
        <end position="515"/>
    </location>
</feature>
<protein>
    <submittedName>
        <fullName evidence="5">Type II/IV secretion system protein</fullName>
    </submittedName>
</protein>
<dbReference type="CDD" id="cd01129">
    <property type="entry name" value="PulE-GspE-like"/>
    <property type="match status" value="1"/>
</dbReference>
<dbReference type="InterPro" id="IPR027417">
    <property type="entry name" value="P-loop_NTPase"/>
</dbReference>
<evidence type="ECO:0000256" key="3">
    <source>
        <dbReference type="ARBA" id="ARBA00022840"/>
    </source>
</evidence>
<dbReference type="Pfam" id="PF00437">
    <property type="entry name" value="T2SSE"/>
    <property type="match status" value="1"/>
</dbReference>